<name>A0A9R0XN85_TRITD</name>
<dbReference type="Gramene" id="TRITD5Bv1G237550.1">
    <property type="protein sequence ID" value="TRITD5Bv1G237550.1"/>
    <property type="gene ID" value="TRITD5Bv1G237550"/>
</dbReference>
<reference evidence="6 7" key="1">
    <citation type="submission" date="2017-09" db="EMBL/GenBank/DDBJ databases">
        <authorList>
            <consortium name="International Durum Wheat Genome Sequencing Consortium (IDWGSC)"/>
            <person name="Milanesi L."/>
        </authorList>
    </citation>
    <scope>NUCLEOTIDE SEQUENCE [LARGE SCALE GENOMIC DNA]</scope>
    <source>
        <strain evidence="7">cv. Svevo</strain>
    </source>
</reference>
<gene>
    <name evidence="6" type="ORF">TRITD_5Bv1G237550</name>
</gene>
<evidence type="ECO:0000259" key="5">
    <source>
        <dbReference type="Pfam" id="PF07707"/>
    </source>
</evidence>
<accession>A0A9R0XN85</accession>
<feature type="domain" description="BTB" evidence="4">
    <location>
        <begin position="2"/>
        <end position="44"/>
    </location>
</feature>
<dbReference type="Gene3D" id="3.30.710.10">
    <property type="entry name" value="Potassium Channel Kv1.1, Chain A"/>
    <property type="match status" value="1"/>
</dbReference>
<dbReference type="GO" id="GO:0010114">
    <property type="term" value="P:response to red light"/>
    <property type="evidence" value="ECO:0007669"/>
    <property type="project" value="TreeGrafter"/>
</dbReference>
<evidence type="ECO:0000313" key="6">
    <source>
        <dbReference type="EMBL" id="VAI39527.1"/>
    </source>
</evidence>
<feature type="domain" description="BACK" evidence="5">
    <location>
        <begin position="70"/>
        <end position="142"/>
    </location>
</feature>
<dbReference type="FunFam" id="1.25.40.420:FF:000008">
    <property type="entry name" value="BTB/POZ domain-containing protein POB1"/>
    <property type="match status" value="1"/>
</dbReference>
<dbReference type="InterPro" id="IPR045890">
    <property type="entry name" value="POB1-like"/>
</dbReference>
<proteinExistence type="predicted"/>
<dbReference type="GO" id="GO:0005634">
    <property type="term" value="C:nucleus"/>
    <property type="evidence" value="ECO:0007669"/>
    <property type="project" value="TreeGrafter"/>
</dbReference>
<comment type="function">
    <text evidence="1">May act as a substrate-specific adapter of an E3 ubiquitin-protein ligase complex (CUL3-RBX1-BTB) which mediates the ubiquitination and subsequent proteasomal degradation of target proteins.</text>
</comment>
<evidence type="ECO:0000259" key="4">
    <source>
        <dbReference type="Pfam" id="PF00651"/>
    </source>
</evidence>
<evidence type="ECO:0000256" key="2">
    <source>
        <dbReference type="ARBA" id="ARBA00004906"/>
    </source>
</evidence>
<dbReference type="PANTHER" id="PTHR46336">
    <property type="entry name" value="OS02G0260700 PROTEIN"/>
    <property type="match status" value="1"/>
</dbReference>
<evidence type="ECO:0000256" key="1">
    <source>
        <dbReference type="ARBA" id="ARBA00002668"/>
    </source>
</evidence>
<dbReference type="OMA" id="ASSMRYC"/>
<dbReference type="Pfam" id="PF00651">
    <property type="entry name" value="BTB"/>
    <property type="match status" value="1"/>
</dbReference>
<evidence type="ECO:0008006" key="8">
    <source>
        <dbReference type="Google" id="ProtNLM"/>
    </source>
</evidence>
<protein>
    <recommendedName>
        <fullName evidence="8">BACK domain-containing protein</fullName>
    </recommendedName>
</protein>
<dbReference type="InterPro" id="IPR011333">
    <property type="entry name" value="SKP1/BTB/POZ_sf"/>
</dbReference>
<dbReference type="Gene3D" id="1.25.40.420">
    <property type="match status" value="1"/>
</dbReference>
<comment type="pathway">
    <text evidence="2">Protein modification; protein ubiquitination.</text>
</comment>
<dbReference type="EMBL" id="LT934120">
    <property type="protein sequence ID" value="VAI39527.1"/>
    <property type="molecule type" value="Genomic_DNA"/>
</dbReference>
<dbReference type="InterPro" id="IPR000210">
    <property type="entry name" value="BTB/POZ_dom"/>
</dbReference>
<dbReference type="Pfam" id="PF07707">
    <property type="entry name" value="BACK"/>
    <property type="match status" value="1"/>
</dbReference>
<keyword evidence="3" id="KW-0833">Ubl conjugation pathway</keyword>
<dbReference type="PANTHER" id="PTHR46336:SF21">
    <property type="entry name" value="OS02G0260700 PROTEIN"/>
    <property type="match status" value="1"/>
</dbReference>
<dbReference type="AlphaFoldDB" id="A0A9R0XN85"/>
<keyword evidence="7" id="KW-1185">Reference proteome</keyword>
<sequence length="154" mass="17734">MELLRFMYCGKLRTAEPAILLDILMVADKFEVPSCMRDCSQLLTSLPMTTESALLYLDHPCSILIPATVHHLIVAAKDFLAKKYSDVHKFQDELMNMSLAGIEAIFSSTDLHVVNEDCLYRLLLKWARARYPELEERRKILSSHLIPLLRFSHK</sequence>
<evidence type="ECO:0000313" key="7">
    <source>
        <dbReference type="Proteomes" id="UP000324705"/>
    </source>
</evidence>
<evidence type="ECO:0000256" key="3">
    <source>
        <dbReference type="ARBA" id="ARBA00022786"/>
    </source>
</evidence>
<dbReference type="InterPro" id="IPR011705">
    <property type="entry name" value="BACK"/>
</dbReference>
<dbReference type="Proteomes" id="UP000324705">
    <property type="component" value="Chromosome 5B"/>
</dbReference>
<organism evidence="6 7">
    <name type="scientific">Triticum turgidum subsp. durum</name>
    <name type="common">Durum wheat</name>
    <name type="synonym">Triticum durum</name>
    <dbReference type="NCBI Taxonomy" id="4567"/>
    <lineage>
        <taxon>Eukaryota</taxon>
        <taxon>Viridiplantae</taxon>
        <taxon>Streptophyta</taxon>
        <taxon>Embryophyta</taxon>
        <taxon>Tracheophyta</taxon>
        <taxon>Spermatophyta</taxon>
        <taxon>Magnoliopsida</taxon>
        <taxon>Liliopsida</taxon>
        <taxon>Poales</taxon>
        <taxon>Poaceae</taxon>
        <taxon>BOP clade</taxon>
        <taxon>Pooideae</taxon>
        <taxon>Triticodae</taxon>
        <taxon>Triticeae</taxon>
        <taxon>Triticinae</taxon>
        <taxon>Triticum</taxon>
    </lineage>
</organism>